<dbReference type="GO" id="GO:0005886">
    <property type="term" value="C:plasma membrane"/>
    <property type="evidence" value="ECO:0007669"/>
    <property type="project" value="TreeGrafter"/>
</dbReference>
<feature type="compositionally biased region" description="Basic and acidic residues" evidence="9">
    <location>
        <begin position="82"/>
        <end position="99"/>
    </location>
</feature>
<evidence type="ECO:0000256" key="5">
    <source>
        <dbReference type="ARBA" id="ARBA00022989"/>
    </source>
</evidence>
<evidence type="ECO:0000256" key="8">
    <source>
        <dbReference type="ARBA" id="ARBA00023316"/>
    </source>
</evidence>
<keyword evidence="3 10" id="KW-0812">Transmembrane</keyword>
<evidence type="ECO:0000256" key="9">
    <source>
        <dbReference type="SAM" id="MobiDB-lite"/>
    </source>
</evidence>
<feature type="transmembrane region" description="Helical" evidence="10">
    <location>
        <begin position="111"/>
        <end position="131"/>
    </location>
</feature>
<dbReference type="AlphaFoldDB" id="A0AAW0D0F2"/>
<evidence type="ECO:0000256" key="10">
    <source>
        <dbReference type="SAM" id="Phobius"/>
    </source>
</evidence>
<keyword evidence="8" id="KW-0961">Cell wall biogenesis/degradation</keyword>
<dbReference type="GO" id="GO:0005789">
    <property type="term" value="C:endoplasmic reticulum membrane"/>
    <property type="evidence" value="ECO:0007669"/>
    <property type="project" value="TreeGrafter"/>
</dbReference>
<gene>
    <name evidence="12" type="ORF">R3P38DRAFT_3176731</name>
</gene>
<evidence type="ECO:0000256" key="2">
    <source>
        <dbReference type="ARBA" id="ARBA00010962"/>
    </source>
</evidence>
<dbReference type="InterPro" id="IPR005629">
    <property type="entry name" value="Skn1/Kre6/Sbg1"/>
</dbReference>
<evidence type="ECO:0000256" key="3">
    <source>
        <dbReference type="ARBA" id="ARBA00022692"/>
    </source>
</evidence>
<dbReference type="GO" id="GO:0015926">
    <property type="term" value="F:glucosidase activity"/>
    <property type="evidence" value="ECO:0007669"/>
    <property type="project" value="TreeGrafter"/>
</dbReference>
<keyword evidence="7" id="KW-0325">Glycoprotein</keyword>
<dbReference type="Gene3D" id="2.60.120.200">
    <property type="match status" value="2"/>
</dbReference>
<keyword evidence="13" id="KW-1185">Reference proteome</keyword>
<feature type="compositionally biased region" description="Polar residues" evidence="9">
    <location>
        <begin position="50"/>
        <end position="62"/>
    </location>
</feature>
<dbReference type="PANTHER" id="PTHR31361:SF1">
    <property type="entry name" value="BETA-GLUCAN SYNTHESIS-ASSOCIATED PROTEIN KRE6-RELATED"/>
    <property type="match status" value="1"/>
</dbReference>
<reference evidence="12 13" key="1">
    <citation type="journal article" date="2024" name="J Genomics">
        <title>Draft genome sequencing and assembly of Favolaschia claudopus CIRM-BRFM 2984 isolated from oak limbs.</title>
        <authorList>
            <person name="Navarro D."/>
            <person name="Drula E."/>
            <person name="Chaduli D."/>
            <person name="Cazenave R."/>
            <person name="Ahrendt S."/>
            <person name="Wang J."/>
            <person name="Lipzen A."/>
            <person name="Daum C."/>
            <person name="Barry K."/>
            <person name="Grigoriev I.V."/>
            <person name="Favel A."/>
            <person name="Rosso M.N."/>
            <person name="Martin F."/>
        </authorList>
    </citation>
    <scope>NUCLEOTIDE SEQUENCE [LARGE SCALE GENOMIC DNA]</scope>
    <source>
        <strain evidence="12 13">CIRM-BRFM 2984</strain>
    </source>
</reference>
<dbReference type="SUPFAM" id="SSF49899">
    <property type="entry name" value="Concanavalin A-like lectins/glucanases"/>
    <property type="match status" value="1"/>
</dbReference>
<evidence type="ECO:0000256" key="4">
    <source>
        <dbReference type="ARBA" id="ARBA00022968"/>
    </source>
</evidence>
<dbReference type="InterPro" id="IPR000757">
    <property type="entry name" value="Beta-glucanase-like"/>
</dbReference>
<dbReference type="FunFam" id="2.60.120.200:FF:000259">
    <property type="entry name" value="Chromosome 9, whole genome shotgun sequence"/>
    <property type="match status" value="1"/>
</dbReference>
<keyword evidence="5 10" id="KW-1133">Transmembrane helix</keyword>
<dbReference type="Pfam" id="PF03935">
    <property type="entry name" value="SKN1_KRE6_Sbg1"/>
    <property type="match status" value="1"/>
</dbReference>
<evidence type="ECO:0000256" key="6">
    <source>
        <dbReference type="ARBA" id="ARBA00023136"/>
    </source>
</evidence>
<accession>A0AAW0D0F2</accession>
<dbReference type="InterPro" id="IPR013320">
    <property type="entry name" value="ConA-like_dom_sf"/>
</dbReference>
<protein>
    <submittedName>
        <fullName evidence="12">GH16 domain-containing protein</fullName>
    </submittedName>
</protein>
<comment type="caution">
    <text evidence="12">The sequence shown here is derived from an EMBL/GenBank/DDBJ whole genome shotgun (WGS) entry which is preliminary data.</text>
</comment>
<dbReference type="PROSITE" id="PS51762">
    <property type="entry name" value="GH16_2"/>
    <property type="match status" value="1"/>
</dbReference>
<name>A0AAW0D0F2_9AGAR</name>
<feature type="domain" description="GH16" evidence="11">
    <location>
        <begin position="176"/>
        <end position="557"/>
    </location>
</feature>
<comment type="similarity">
    <text evidence="2">Belongs to the SKN1/KRE6 family.</text>
</comment>
<keyword evidence="6 10" id="KW-0472">Membrane</keyword>
<evidence type="ECO:0000256" key="7">
    <source>
        <dbReference type="ARBA" id="ARBA00023180"/>
    </source>
</evidence>
<evidence type="ECO:0000259" key="11">
    <source>
        <dbReference type="PROSITE" id="PS51762"/>
    </source>
</evidence>
<dbReference type="PANTHER" id="PTHR31361">
    <property type="entry name" value="BETA-GLUCAN SYNTHESIS-ASSOCIATED PROTEIN KRE6-RELATED"/>
    <property type="match status" value="1"/>
</dbReference>
<dbReference type="EMBL" id="JAWWNJ010000011">
    <property type="protein sequence ID" value="KAK7044478.1"/>
    <property type="molecule type" value="Genomic_DNA"/>
</dbReference>
<organism evidence="12 13">
    <name type="scientific">Favolaschia claudopus</name>
    <dbReference type="NCBI Taxonomy" id="2862362"/>
    <lineage>
        <taxon>Eukaryota</taxon>
        <taxon>Fungi</taxon>
        <taxon>Dikarya</taxon>
        <taxon>Basidiomycota</taxon>
        <taxon>Agaricomycotina</taxon>
        <taxon>Agaricomycetes</taxon>
        <taxon>Agaricomycetidae</taxon>
        <taxon>Agaricales</taxon>
        <taxon>Marasmiineae</taxon>
        <taxon>Mycenaceae</taxon>
        <taxon>Favolaschia</taxon>
    </lineage>
</organism>
<proteinExistence type="inferred from homology"/>
<dbReference type="Proteomes" id="UP001362999">
    <property type="component" value="Unassembled WGS sequence"/>
</dbReference>
<keyword evidence="4" id="KW-0735">Signal-anchor</keyword>
<sequence>MSNYYGAGPNPSSQNLVSSRPPSVSSYAPSLPSQSNLRASYAGTEDSRYARNNGSRPGSRQDTVSEKYHLPPDPTTWGIDTSRPEADDALHDPSRDTKKPSRFALRGVRNIGCLVVLCLAIVGVFVGYPVAQHIKNSNKASSNLAANGGNANNQQVPLIGNWGLIDSDTPKDAYTITSFNDPSQTNLKLVFSDEFNTEGRSFYPGDDPYWEAVDLHYWQTRNLEWYDPSAITTRGGALEINLTKVADPSTNHDLSYKGGMMSTWNKFCFTGGLIVANVMLPGATNVFGLWPAVWTMGNLGRAGYGASLDGMWPYVYDECDVGTLSNQTFEGGPPAALNSGSFDNGNNGVLSYLPGQRLSRCTCPGESHPGPIHQSDGSYVGRAAPEIDIFEAQIGGTDVAHVGQVSQSVQYAPFNKAYHWDNSSANLIVADLALSHQNSFSGNNFQEAASVVSTTNQSCYQLTGQCFSVHGFEYVPGYDNAYITWITNNKMTWTLNAAGMGADKDTGISARPITDEPLYIIANLGISEAFGFVDYEHLTFPATMRIDYIRVYQHPDKINIGCDPPERPTAKYIETYLGAYMDANLTTWVDDYKQKIPKNKLIDQC</sequence>
<evidence type="ECO:0000313" key="12">
    <source>
        <dbReference type="EMBL" id="KAK7044478.1"/>
    </source>
</evidence>
<evidence type="ECO:0000256" key="1">
    <source>
        <dbReference type="ARBA" id="ARBA00004606"/>
    </source>
</evidence>
<evidence type="ECO:0000313" key="13">
    <source>
        <dbReference type="Proteomes" id="UP001362999"/>
    </source>
</evidence>
<feature type="region of interest" description="Disordered" evidence="9">
    <location>
        <begin position="1"/>
        <end position="100"/>
    </location>
</feature>
<dbReference type="GO" id="GO:0006078">
    <property type="term" value="P:(1-&gt;6)-beta-D-glucan biosynthetic process"/>
    <property type="evidence" value="ECO:0007669"/>
    <property type="project" value="TreeGrafter"/>
</dbReference>
<comment type="subcellular location">
    <subcellularLocation>
        <location evidence="1">Membrane</location>
        <topology evidence="1">Single-pass type II membrane protein</topology>
    </subcellularLocation>
</comment>
<feature type="compositionally biased region" description="Polar residues" evidence="9">
    <location>
        <begin position="10"/>
        <end position="38"/>
    </location>
</feature>
<dbReference type="GO" id="GO:0031505">
    <property type="term" value="P:fungal-type cell wall organization"/>
    <property type="evidence" value="ECO:0007669"/>
    <property type="project" value="TreeGrafter"/>
</dbReference>